<dbReference type="SUPFAM" id="SSF53187">
    <property type="entry name" value="Zn-dependent exopeptidases"/>
    <property type="match status" value="1"/>
</dbReference>
<evidence type="ECO:0000256" key="2">
    <source>
        <dbReference type="ARBA" id="ARBA00006247"/>
    </source>
</evidence>
<dbReference type="EMBL" id="VITY01000001">
    <property type="protein sequence ID" value="TWC07230.1"/>
    <property type="molecule type" value="Genomic_DNA"/>
</dbReference>
<evidence type="ECO:0000259" key="7">
    <source>
        <dbReference type="Pfam" id="PF07687"/>
    </source>
</evidence>
<dbReference type="InterPro" id="IPR011650">
    <property type="entry name" value="Peptidase_M20_dimer"/>
</dbReference>
<comment type="caution">
    <text evidence="8">The sequence shown here is derived from an EMBL/GenBank/DDBJ whole genome shotgun (WGS) entry which is preliminary data.</text>
</comment>
<evidence type="ECO:0000313" key="9">
    <source>
        <dbReference type="Proteomes" id="UP000321304"/>
    </source>
</evidence>
<keyword evidence="4" id="KW-0378">Hydrolase</keyword>
<comment type="cofactor">
    <cofactor evidence="1">
        <name>Zn(2+)</name>
        <dbReference type="ChEBI" id="CHEBI:29105"/>
    </cofactor>
</comment>
<feature type="domain" description="Peptidase M20 dimerisation" evidence="7">
    <location>
        <begin position="215"/>
        <end position="370"/>
    </location>
</feature>
<dbReference type="InterPro" id="IPR002933">
    <property type="entry name" value="Peptidase_M20"/>
</dbReference>
<dbReference type="PROSITE" id="PS51257">
    <property type="entry name" value="PROKAR_LIPOPROTEIN"/>
    <property type="match status" value="1"/>
</dbReference>
<evidence type="ECO:0000256" key="1">
    <source>
        <dbReference type="ARBA" id="ARBA00001947"/>
    </source>
</evidence>
<dbReference type="Gene3D" id="1.10.150.900">
    <property type="match status" value="1"/>
</dbReference>
<evidence type="ECO:0000256" key="4">
    <source>
        <dbReference type="ARBA" id="ARBA00022801"/>
    </source>
</evidence>
<organism evidence="8 9">
    <name type="scientific">Bradyrhizobium macuxiense</name>
    <dbReference type="NCBI Taxonomy" id="1755647"/>
    <lineage>
        <taxon>Bacteria</taxon>
        <taxon>Pseudomonadati</taxon>
        <taxon>Pseudomonadota</taxon>
        <taxon>Alphaproteobacteria</taxon>
        <taxon>Hyphomicrobiales</taxon>
        <taxon>Nitrobacteraceae</taxon>
        <taxon>Bradyrhizobium</taxon>
    </lineage>
</organism>
<dbReference type="SUPFAM" id="SSF55031">
    <property type="entry name" value="Bacterial exopeptidase dimerisation domain"/>
    <property type="match status" value="1"/>
</dbReference>
<accession>A0A560MIN1</accession>
<sequence>MMPSTKTRLAALVLAALLSCAGAGHARAEQPGDRTVALLKKLISFDTSNGPGDTRALAEYLKSQFAPLGAEVDIFVAPNGKAAHFIARLRGDGSKKPVLLAAHADVVPVEREKWTVEPFAGVEKDGFVYGRGAMDFKGGLAVFAGAVMRLAEEKTPLARDVIFLAEADEEQGQYSTVWLAKDHWDKIDAEFALNEGGYVLQERDGTVRQINVTTAEKLSATFALKATGPSGHSSRPLPAGAMANDRLIAALAKLAAHDPAVKLVPATEAYFKALLPISSEQTAADIKQLLAVKGQADLDAAGKKLVADNPKDSLLLHALLRDTMVITMIDAGIKPNVIPGDAKAVVNTRLLPGTTTDQMIAEIKRVVGDPGIEVSIVTSLTQQAARDAYLMRSKIPASPVDTELYAALERNAKRVWKDAVLVPTMFEAGTDATAWRERNVPVYGIYPYPLDDDILSRMHGNDERIGVEAVKQGAEWVYNTLREVAKK</sequence>
<dbReference type="InterPro" id="IPR036264">
    <property type="entry name" value="Bact_exopeptidase_dim_dom"/>
</dbReference>
<dbReference type="GO" id="GO:0016787">
    <property type="term" value="F:hydrolase activity"/>
    <property type="evidence" value="ECO:0007669"/>
    <property type="project" value="UniProtKB-KW"/>
</dbReference>
<dbReference type="Proteomes" id="UP000321304">
    <property type="component" value="Unassembled WGS sequence"/>
</dbReference>
<keyword evidence="6" id="KW-0732">Signal</keyword>
<dbReference type="Pfam" id="PF07687">
    <property type="entry name" value="M20_dimer"/>
    <property type="match status" value="1"/>
</dbReference>
<dbReference type="OrthoDB" id="9809784at2"/>
<evidence type="ECO:0000256" key="3">
    <source>
        <dbReference type="ARBA" id="ARBA00022723"/>
    </source>
</evidence>
<dbReference type="InterPro" id="IPR001261">
    <property type="entry name" value="ArgE/DapE_CS"/>
</dbReference>
<feature type="signal peptide" evidence="6">
    <location>
        <begin position="1"/>
        <end position="28"/>
    </location>
</feature>
<keyword evidence="9" id="KW-1185">Reference proteome</keyword>
<proteinExistence type="inferred from homology"/>
<reference evidence="8 9" key="1">
    <citation type="submission" date="2019-06" db="EMBL/GenBank/DDBJ databases">
        <title>Genomic Encyclopedia of Type Strains, Phase IV (KMG-V): Genome sequencing to study the core and pangenomes of soil and plant-associated prokaryotes.</title>
        <authorList>
            <person name="Whitman W."/>
        </authorList>
    </citation>
    <scope>NUCLEOTIDE SEQUENCE [LARGE SCALE GENOMIC DNA]</scope>
    <source>
        <strain evidence="8 9">BR 10355</strain>
    </source>
</reference>
<protein>
    <submittedName>
        <fullName evidence="8">Acetylornithine deacetylase/succinyl-diaminopimelate desuccinylase-like protein</fullName>
    </submittedName>
</protein>
<dbReference type="Pfam" id="PF01546">
    <property type="entry name" value="Peptidase_M20"/>
    <property type="match status" value="1"/>
</dbReference>
<dbReference type="STRING" id="1755647.AS156_34795"/>
<dbReference type="Gene3D" id="3.30.70.360">
    <property type="match status" value="1"/>
</dbReference>
<dbReference type="AlphaFoldDB" id="A0A560MIN1"/>
<dbReference type="GO" id="GO:0046872">
    <property type="term" value="F:metal ion binding"/>
    <property type="evidence" value="ECO:0007669"/>
    <property type="project" value="UniProtKB-KW"/>
</dbReference>
<evidence type="ECO:0000256" key="6">
    <source>
        <dbReference type="SAM" id="SignalP"/>
    </source>
</evidence>
<dbReference type="Gene3D" id="3.40.630.10">
    <property type="entry name" value="Zn peptidases"/>
    <property type="match status" value="1"/>
</dbReference>
<keyword evidence="5" id="KW-0862">Zinc</keyword>
<dbReference type="InterPro" id="IPR050072">
    <property type="entry name" value="Peptidase_M20A"/>
</dbReference>
<dbReference type="PANTHER" id="PTHR43808">
    <property type="entry name" value="ACETYLORNITHINE DEACETYLASE"/>
    <property type="match status" value="1"/>
</dbReference>
<dbReference type="PANTHER" id="PTHR43808:SF8">
    <property type="entry name" value="PEPTIDASE M20 DIMERISATION DOMAIN-CONTAINING PROTEIN"/>
    <property type="match status" value="1"/>
</dbReference>
<keyword evidence="3" id="KW-0479">Metal-binding</keyword>
<comment type="similarity">
    <text evidence="2">Belongs to the peptidase M20A family.</text>
</comment>
<name>A0A560MIN1_9BRAD</name>
<evidence type="ECO:0000313" key="8">
    <source>
        <dbReference type="EMBL" id="TWC07230.1"/>
    </source>
</evidence>
<evidence type="ECO:0000256" key="5">
    <source>
        <dbReference type="ARBA" id="ARBA00022833"/>
    </source>
</evidence>
<dbReference type="RefSeq" id="WP_146984400.1">
    <property type="nucleotide sequence ID" value="NZ_VITY01000001.1"/>
</dbReference>
<gene>
    <name evidence="8" type="ORF">FBZ93_101522</name>
</gene>
<dbReference type="PROSITE" id="PS00758">
    <property type="entry name" value="ARGE_DAPE_CPG2_1"/>
    <property type="match status" value="1"/>
</dbReference>
<feature type="chain" id="PRO_5022124928" evidence="6">
    <location>
        <begin position="29"/>
        <end position="487"/>
    </location>
</feature>